<protein>
    <recommendedName>
        <fullName evidence="5">Dynactin subunit 5</fullName>
    </recommendedName>
</protein>
<organism evidence="7 8">
    <name type="scientific">Phytophthora oleae</name>
    <dbReference type="NCBI Taxonomy" id="2107226"/>
    <lineage>
        <taxon>Eukaryota</taxon>
        <taxon>Sar</taxon>
        <taxon>Stramenopiles</taxon>
        <taxon>Oomycota</taxon>
        <taxon>Peronosporomycetes</taxon>
        <taxon>Peronosporales</taxon>
        <taxon>Peronosporaceae</taxon>
        <taxon>Phytophthora</taxon>
    </lineage>
</organism>
<evidence type="ECO:0000256" key="6">
    <source>
        <dbReference type="SAM" id="MobiDB-lite"/>
    </source>
</evidence>
<dbReference type="InterPro" id="IPR011004">
    <property type="entry name" value="Trimer_LpxA-like_sf"/>
</dbReference>
<dbReference type="InterPro" id="IPR047125">
    <property type="entry name" value="DCTN5"/>
</dbReference>
<gene>
    <name evidence="7" type="ORF">V7S43_003230</name>
</gene>
<dbReference type="Gene3D" id="2.160.10.10">
    <property type="entry name" value="Hexapeptide repeat proteins"/>
    <property type="match status" value="1"/>
</dbReference>
<evidence type="ECO:0000256" key="3">
    <source>
        <dbReference type="ARBA" id="ARBA00023212"/>
    </source>
</evidence>
<dbReference type="EMBL" id="JBIMZQ010000005">
    <property type="protein sequence ID" value="KAL3671298.1"/>
    <property type="molecule type" value="Genomic_DNA"/>
</dbReference>
<dbReference type="CDD" id="cd03359">
    <property type="entry name" value="LbH_Dynactin_5"/>
    <property type="match status" value="1"/>
</dbReference>
<evidence type="ECO:0000313" key="8">
    <source>
        <dbReference type="Proteomes" id="UP001632037"/>
    </source>
</evidence>
<accession>A0ABD3FWJ5</accession>
<keyword evidence="8" id="KW-1185">Reference proteome</keyword>
<dbReference type="Pfam" id="PF07004">
    <property type="entry name" value="SHIPPO-rpt"/>
    <property type="match status" value="2"/>
</dbReference>
<feature type="compositionally biased region" description="Polar residues" evidence="6">
    <location>
        <begin position="1"/>
        <end position="18"/>
    </location>
</feature>
<keyword evidence="2" id="KW-0963">Cytoplasm</keyword>
<evidence type="ECO:0000313" key="7">
    <source>
        <dbReference type="EMBL" id="KAL3671298.1"/>
    </source>
</evidence>
<reference evidence="7 8" key="1">
    <citation type="submission" date="2024-09" db="EMBL/GenBank/DDBJ databases">
        <title>Genome sequencing and assembly of Phytophthora oleae, isolate VK10A, causative agent of rot of olive drupes.</title>
        <authorList>
            <person name="Conti Taguali S."/>
            <person name="Riolo M."/>
            <person name="La Spada F."/>
            <person name="Cacciola S.O."/>
            <person name="Dionisio G."/>
        </authorList>
    </citation>
    <scope>NUCLEOTIDE SEQUENCE [LARGE SCALE GENOMIC DNA]</scope>
    <source>
        <strain evidence="7 8">VK10A</strain>
    </source>
</reference>
<dbReference type="PANTHER" id="PTHR46126">
    <property type="entry name" value="DYNACTIN SUBUNIT 5"/>
    <property type="match status" value="1"/>
</dbReference>
<dbReference type="Pfam" id="PF21711">
    <property type="entry name" value="DCTN5"/>
    <property type="match status" value="1"/>
</dbReference>
<dbReference type="Proteomes" id="UP001632037">
    <property type="component" value="Unassembled WGS sequence"/>
</dbReference>
<comment type="caution">
    <text evidence="7">The sequence shown here is derived from an EMBL/GenBank/DDBJ whole genome shotgun (WGS) entry which is preliminary data.</text>
</comment>
<feature type="region of interest" description="Disordered" evidence="6">
    <location>
        <begin position="1"/>
        <end position="32"/>
    </location>
</feature>
<dbReference type="SUPFAM" id="SSF51161">
    <property type="entry name" value="Trimeric LpxA-like enzymes"/>
    <property type="match status" value="1"/>
</dbReference>
<comment type="subcellular location">
    <subcellularLocation>
        <location evidence="1">Cytoplasm</location>
        <location evidence="1">Cytoskeleton</location>
    </subcellularLocation>
</comment>
<comment type="similarity">
    <text evidence="4">Belongs to the dynactin subunits 5/6 family. Dynactin subunit 5 subfamily.</text>
</comment>
<dbReference type="InterPro" id="IPR010736">
    <property type="entry name" value="SHIPPO-rpt"/>
</dbReference>
<evidence type="ECO:0000256" key="2">
    <source>
        <dbReference type="ARBA" id="ARBA00022490"/>
    </source>
</evidence>
<dbReference type="PANTHER" id="PTHR46126:SF1">
    <property type="entry name" value="DYNACTIN SUBUNIT 5"/>
    <property type="match status" value="1"/>
</dbReference>
<evidence type="ECO:0000256" key="1">
    <source>
        <dbReference type="ARBA" id="ARBA00004245"/>
    </source>
</evidence>
<dbReference type="GO" id="GO:0005856">
    <property type="term" value="C:cytoskeleton"/>
    <property type="evidence" value="ECO:0007669"/>
    <property type="project" value="UniProtKB-SubCell"/>
</dbReference>
<name>A0ABD3FWJ5_9STRA</name>
<evidence type="ECO:0000256" key="4">
    <source>
        <dbReference type="ARBA" id="ARBA00034706"/>
    </source>
</evidence>
<evidence type="ECO:0000256" key="5">
    <source>
        <dbReference type="ARBA" id="ARBA00034865"/>
    </source>
</evidence>
<dbReference type="AlphaFoldDB" id="A0ABD3FWJ5"/>
<keyword evidence="3" id="KW-0206">Cytoskeleton</keyword>
<sequence>MSSFVNTPKRSNNQTPNASVPGPGDYNVAQPSSAYAHNVSKSVFSSKTSRGWQISTEVPAPGQYENPIQLGRSLQGHRSPQSIFKSSVKRLGSDATFTPGPGAYNAEDAESALRYDWVAKSHSSAAFHSGNADRFGRMPGKTVTDGELGPGAYEFSTLADKLAQKQGSASVFKSKTSRTEGAVGNPQKRSVPGPAFYHPASPEKRSHLLNANKKWFYEEGIMNPYVEAPERQFDPETYIHTSTGSKISRKCTLCGAHNIHLRGKTIVDSGAIVRADLAKVSLGKQCIIREKCVVKPPTRVVSTGLAFIPVKVGDYVYIGEDTVVEAAMIGSYVQIGKNCVIGKRAIIRDCCQIEDNTVVPADAVIPPFSRIGGIPGKLIEDMPEATQELYIGQISRYFDNFTPRED</sequence>
<proteinExistence type="inferred from homology"/>
<feature type="region of interest" description="Disordered" evidence="6">
    <location>
        <begin position="170"/>
        <end position="202"/>
    </location>
</feature>